<reference evidence="2" key="1">
    <citation type="journal article" date="2012" name="Mol. Plant Microbe Interact.">
        <title>A highly conserved effector in Fusarium oxysporum is required for full virulence on Arabidopsis.</title>
        <authorList>
            <person name="Thatcher L.F."/>
            <person name="Gardiner D.M."/>
            <person name="Kazan K."/>
            <person name="Manners J."/>
        </authorList>
    </citation>
    <scope>NUCLEOTIDE SEQUENCE [LARGE SCALE GENOMIC DNA]</scope>
    <source>
        <strain evidence="2">Fo5176</strain>
    </source>
</reference>
<evidence type="ECO:0000313" key="2">
    <source>
        <dbReference type="Proteomes" id="UP000002489"/>
    </source>
</evidence>
<accession>A0A0D2YJ27</accession>
<organism evidence="1 2">
    <name type="scientific">Fusarium oxysporum (strain Fo5176)</name>
    <name type="common">Fusarium vascular wilt</name>
    <dbReference type="NCBI Taxonomy" id="660025"/>
    <lineage>
        <taxon>Eukaryota</taxon>
        <taxon>Fungi</taxon>
        <taxon>Dikarya</taxon>
        <taxon>Ascomycota</taxon>
        <taxon>Pezizomycotina</taxon>
        <taxon>Sordariomycetes</taxon>
        <taxon>Hypocreomycetidae</taxon>
        <taxon>Hypocreales</taxon>
        <taxon>Nectriaceae</taxon>
        <taxon>Fusarium</taxon>
        <taxon>Fusarium oxysporum species complex</taxon>
    </lineage>
</organism>
<sequence>MSLPQDPEIEHSLAVHYDFANDFFHKKSGINRLTDSNHDVKEALESLHCVIKAMKLGLWKHQASFPVAKQVTRPSLPKCELPPIEEVVELIRTAKVTWVSDFFPLESFSYMCLRVYFSEDASECDRIIANYGLLELFTARSQLETEDQGQSQQYALMCRANLESALADLPLYLPATAEMAVALLLGSLSLRVGRSSATQDWDITTPMLSLHEGPSSLDASVALWIDTARCQGNIYKQLYSPEALAQPPDVRQSRVEVLSTELYRLDKKSQEISV</sequence>
<evidence type="ECO:0008006" key="3">
    <source>
        <dbReference type="Google" id="ProtNLM"/>
    </source>
</evidence>
<dbReference type="EnsemblFungi" id="FOXG_16541T0">
    <property type="protein sequence ID" value="FOXG_16541P0"/>
    <property type="gene ID" value="FOXG_16541"/>
</dbReference>
<protein>
    <recommendedName>
        <fullName evidence="3">Transcription factor domain-containing protein</fullName>
    </recommendedName>
</protein>
<name>A0A0D2YJ27_FUSOF</name>
<dbReference type="AlphaFoldDB" id="A0A0D2YJ27"/>
<proteinExistence type="predicted"/>
<dbReference type="Proteomes" id="UP000002489">
    <property type="component" value="Unassembled WGS sequence"/>
</dbReference>
<reference evidence="1" key="2">
    <citation type="submission" date="2025-08" db="UniProtKB">
        <authorList>
            <consortium name="EnsemblFungi"/>
        </authorList>
    </citation>
    <scope>IDENTIFICATION</scope>
    <source>
        <strain evidence="1">4287 / CBS 123668 / FGSC 9935 / NRRL 34936</strain>
    </source>
</reference>
<evidence type="ECO:0000313" key="1">
    <source>
        <dbReference type="EnsemblFungi" id="FOXG_16541P0"/>
    </source>
</evidence>